<sequence length="78" mass="7458">MRNDFTPVETRVIPEADLDSVSGGVLGDMVQDGTSALPGLPGLPALPGLPGGAISGGGGIQVTGPVSGQASFSGIAGL</sequence>
<reference evidence="2" key="1">
    <citation type="submission" date="2015-09" db="EMBL/GenBank/DDBJ databases">
        <authorList>
            <person name="Graham D.E."/>
            <person name="Mahan K.M."/>
            <person name="Klingeman D.M."/>
            <person name="Fida T."/>
            <person name="Giannone R.J."/>
            <person name="Hettich R.L."/>
            <person name="Parry R.J."/>
            <person name="Spain J.C."/>
        </authorList>
    </citation>
    <scope>NUCLEOTIDE SEQUENCE [LARGE SCALE GENOMIC DNA]</scope>
    <source>
        <strain evidence="2">JCM 4701</strain>
    </source>
</reference>
<dbReference type="EMBL" id="LJSN01000003">
    <property type="protein sequence ID" value="PNE37175.1"/>
    <property type="molecule type" value="Genomic_DNA"/>
</dbReference>
<gene>
    <name evidence="1" type="ORF">AOB60_22510</name>
</gene>
<dbReference type="RefSeq" id="WP_102924898.1">
    <property type="nucleotide sequence ID" value="NZ_LJSN01000003.1"/>
</dbReference>
<comment type="caution">
    <text evidence="1">The sequence shown here is derived from an EMBL/GenBank/DDBJ whole genome shotgun (WGS) entry which is preliminary data.</text>
</comment>
<accession>A0A2N8P847</accession>
<dbReference type="AlphaFoldDB" id="A0A2N8P847"/>
<protein>
    <recommendedName>
        <fullName evidence="3">Type A2 lantipeptide</fullName>
    </recommendedName>
</protein>
<proteinExistence type="predicted"/>
<dbReference type="Proteomes" id="UP000236047">
    <property type="component" value="Unassembled WGS sequence"/>
</dbReference>
<evidence type="ECO:0008006" key="3">
    <source>
        <dbReference type="Google" id="ProtNLM"/>
    </source>
</evidence>
<keyword evidence="2" id="KW-1185">Reference proteome</keyword>
<evidence type="ECO:0000313" key="1">
    <source>
        <dbReference type="EMBL" id="PNE37175.1"/>
    </source>
</evidence>
<name>A0A2N8P847_STRNR</name>
<evidence type="ECO:0000313" key="2">
    <source>
        <dbReference type="Proteomes" id="UP000236047"/>
    </source>
</evidence>
<organism evidence="1 2">
    <name type="scientific">Streptomyces noursei</name>
    <name type="common">Streptomyces albulus</name>
    <dbReference type="NCBI Taxonomy" id="1971"/>
    <lineage>
        <taxon>Bacteria</taxon>
        <taxon>Bacillati</taxon>
        <taxon>Actinomycetota</taxon>
        <taxon>Actinomycetes</taxon>
        <taxon>Kitasatosporales</taxon>
        <taxon>Streptomycetaceae</taxon>
        <taxon>Streptomyces</taxon>
    </lineage>
</organism>